<gene>
    <name evidence="1" type="ORF">NCTC12078_02957</name>
</gene>
<organism evidence="1 2">
    <name type="scientific">Chryseobacterium taihuense</name>
    <dbReference type="NCBI Taxonomy" id="1141221"/>
    <lineage>
        <taxon>Bacteria</taxon>
        <taxon>Pseudomonadati</taxon>
        <taxon>Bacteroidota</taxon>
        <taxon>Flavobacteriia</taxon>
        <taxon>Flavobacteriales</taxon>
        <taxon>Weeksellaceae</taxon>
        <taxon>Chryseobacterium group</taxon>
        <taxon>Chryseobacterium</taxon>
    </lineage>
</organism>
<sequence length="45" mass="5354">MQHRYPAHGKKYCKNHFFQRAKTAQYSSENMQMVQILSGKIKNPQ</sequence>
<dbReference type="KEGG" id="ctai:NCTC12078_02957"/>
<dbReference type="EMBL" id="LR215974">
    <property type="protein sequence ID" value="VFB04909.1"/>
    <property type="molecule type" value="Genomic_DNA"/>
</dbReference>
<evidence type="ECO:0000313" key="2">
    <source>
        <dbReference type="Proteomes" id="UP000290013"/>
    </source>
</evidence>
<accession>A0A4U8WQV6</accession>
<dbReference type="AlphaFoldDB" id="A0A4U8WQV6"/>
<reference evidence="1 2" key="1">
    <citation type="submission" date="2019-02" db="EMBL/GenBank/DDBJ databases">
        <authorList>
            <consortium name="Pathogen Informatics"/>
        </authorList>
    </citation>
    <scope>NUCLEOTIDE SEQUENCE [LARGE SCALE GENOMIC DNA]</scope>
    <source>
        <strain evidence="1 2">3012STDY6944375</strain>
    </source>
</reference>
<dbReference type="Proteomes" id="UP000290013">
    <property type="component" value="Chromosome"/>
</dbReference>
<name>A0A4U8WQV6_9FLAO</name>
<proteinExistence type="predicted"/>
<evidence type="ECO:0000313" key="1">
    <source>
        <dbReference type="EMBL" id="VFB04909.1"/>
    </source>
</evidence>
<protein>
    <submittedName>
        <fullName evidence="1">Uncharacterized protein</fullName>
    </submittedName>
</protein>